<sequence length="106" mass="12573">MAKKLNRRVPYNQLRPYIHSQLHDARSAAGLEHQVVSTDTENLVTVFLYFSLLKVSLVCPPLNRFHCLCRIKTRSVKKYTSSVKRKLMLHKKNRRLIITKERRREV</sequence>
<name>A0AAE1FUG5_PETCI</name>
<proteinExistence type="predicted"/>
<organism evidence="1 2">
    <name type="scientific">Petrolisthes cinctipes</name>
    <name type="common">Flat porcelain crab</name>
    <dbReference type="NCBI Taxonomy" id="88211"/>
    <lineage>
        <taxon>Eukaryota</taxon>
        <taxon>Metazoa</taxon>
        <taxon>Ecdysozoa</taxon>
        <taxon>Arthropoda</taxon>
        <taxon>Crustacea</taxon>
        <taxon>Multicrustacea</taxon>
        <taxon>Malacostraca</taxon>
        <taxon>Eumalacostraca</taxon>
        <taxon>Eucarida</taxon>
        <taxon>Decapoda</taxon>
        <taxon>Pleocyemata</taxon>
        <taxon>Anomura</taxon>
        <taxon>Galatheoidea</taxon>
        <taxon>Porcellanidae</taxon>
        <taxon>Petrolisthes</taxon>
    </lineage>
</organism>
<dbReference type="Proteomes" id="UP001286313">
    <property type="component" value="Unassembled WGS sequence"/>
</dbReference>
<accession>A0AAE1FUG5</accession>
<evidence type="ECO:0000313" key="2">
    <source>
        <dbReference type="Proteomes" id="UP001286313"/>
    </source>
</evidence>
<dbReference type="EMBL" id="JAWQEG010001311">
    <property type="protein sequence ID" value="KAK3880605.1"/>
    <property type="molecule type" value="Genomic_DNA"/>
</dbReference>
<keyword evidence="2" id="KW-1185">Reference proteome</keyword>
<gene>
    <name evidence="1" type="ORF">Pcinc_014926</name>
</gene>
<dbReference type="AlphaFoldDB" id="A0AAE1FUG5"/>
<protein>
    <submittedName>
        <fullName evidence="1">Uncharacterized protein</fullName>
    </submittedName>
</protein>
<comment type="caution">
    <text evidence="1">The sequence shown here is derived from an EMBL/GenBank/DDBJ whole genome shotgun (WGS) entry which is preliminary data.</text>
</comment>
<reference evidence="1" key="1">
    <citation type="submission" date="2023-10" db="EMBL/GenBank/DDBJ databases">
        <title>Genome assemblies of two species of porcelain crab, Petrolisthes cinctipes and Petrolisthes manimaculis (Anomura: Porcellanidae).</title>
        <authorList>
            <person name="Angst P."/>
        </authorList>
    </citation>
    <scope>NUCLEOTIDE SEQUENCE</scope>
    <source>
        <strain evidence="1">PB745_01</strain>
        <tissue evidence="1">Gill</tissue>
    </source>
</reference>
<evidence type="ECO:0000313" key="1">
    <source>
        <dbReference type="EMBL" id="KAK3880605.1"/>
    </source>
</evidence>